<dbReference type="AlphaFoldDB" id="A0A037ZH76"/>
<comment type="function">
    <text evidence="11">Involved in the type II fatty acid elongation cycle. Catalyzes the elongation of a wide range of acyl-ACP by the addition of two carbons from malonyl-ACP to an acyl acceptor. Can efficiently catalyze the conversion of palmitoleoyl-ACP (cis-hexadec-9-enoyl-ACP) to cis-vaccenoyl-ACP (cis-octadec-11-enoyl-ACP), an essential step in the thermal regulation of fatty acid composition.</text>
</comment>
<dbReference type="InterPro" id="IPR000794">
    <property type="entry name" value="Beta-ketoacyl_synthase"/>
</dbReference>
<dbReference type="PANTHER" id="PTHR11712">
    <property type="entry name" value="POLYKETIDE SYNTHASE-RELATED"/>
    <property type="match status" value="1"/>
</dbReference>
<evidence type="ECO:0000313" key="15">
    <source>
        <dbReference type="EMBL" id="KAJ55478.1"/>
    </source>
</evidence>
<keyword evidence="8" id="KW-0443">Lipid metabolism</keyword>
<evidence type="ECO:0000256" key="13">
    <source>
        <dbReference type="RuleBase" id="RU003694"/>
    </source>
</evidence>
<dbReference type="Proteomes" id="UP000026249">
    <property type="component" value="Unassembled WGS sequence"/>
</dbReference>
<evidence type="ECO:0000256" key="8">
    <source>
        <dbReference type="ARBA" id="ARBA00023098"/>
    </source>
</evidence>
<dbReference type="InterPro" id="IPR017568">
    <property type="entry name" value="3-oxoacyl-ACP_synth-2"/>
</dbReference>
<comment type="catalytic activity">
    <reaction evidence="11">
        <text>a fatty acyl-[ACP] + malonyl-[ACP] + H(+) = a 3-oxoacyl-[ACP] + holo-[ACP] + CO2</text>
        <dbReference type="Rhea" id="RHEA:22836"/>
        <dbReference type="Rhea" id="RHEA-COMP:9623"/>
        <dbReference type="Rhea" id="RHEA-COMP:9685"/>
        <dbReference type="Rhea" id="RHEA-COMP:9916"/>
        <dbReference type="Rhea" id="RHEA-COMP:14125"/>
        <dbReference type="ChEBI" id="CHEBI:15378"/>
        <dbReference type="ChEBI" id="CHEBI:16526"/>
        <dbReference type="ChEBI" id="CHEBI:64479"/>
        <dbReference type="ChEBI" id="CHEBI:78449"/>
        <dbReference type="ChEBI" id="CHEBI:78776"/>
        <dbReference type="ChEBI" id="CHEBI:138651"/>
    </reaction>
</comment>
<evidence type="ECO:0000313" key="16">
    <source>
        <dbReference type="Proteomes" id="UP000026249"/>
    </source>
</evidence>
<dbReference type="SUPFAM" id="SSF53901">
    <property type="entry name" value="Thiolase-like"/>
    <property type="match status" value="2"/>
</dbReference>
<dbReference type="STRING" id="1454373.ACMU_12355"/>
<dbReference type="GO" id="GO:0006633">
    <property type="term" value="P:fatty acid biosynthetic process"/>
    <property type="evidence" value="ECO:0007669"/>
    <property type="project" value="UniProtKB-UniRule"/>
</dbReference>
<organism evidence="15 16">
    <name type="scientific">Actibacterium mucosum KCTC 23349</name>
    <dbReference type="NCBI Taxonomy" id="1454373"/>
    <lineage>
        <taxon>Bacteria</taxon>
        <taxon>Pseudomonadati</taxon>
        <taxon>Pseudomonadota</taxon>
        <taxon>Alphaproteobacteria</taxon>
        <taxon>Rhodobacterales</taxon>
        <taxon>Roseobacteraceae</taxon>
        <taxon>Actibacterium</taxon>
    </lineage>
</organism>
<evidence type="ECO:0000256" key="2">
    <source>
        <dbReference type="ARBA" id="ARBA00008467"/>
    </source>
</evidence>
<dbReference type="EMBL" id="JFKE01000004">
    <property type="protein sequence ID" value="KAJ55478.1"/>
    <property type="molecule type" value="Genomic_DNA"/>
</dbReference>
<evidence type="ECO:0000256" key="6">
    <source>
        <dbReference type="ARBA" id="ARBA00022679"/>
    </source>
</evidence>
<evidence type="ECO:0000256" key="1">
    <source>
        <dbReference type="ARBA" id="ARBA00005194"/>
    </source>
</evidence>
<dbReference type="UniPathway" id="UPA00094"/>
<dbReference type="Pfam" id="PF02801">
    <property type="entry name" value="Ketoacyl-synt_C"/>
    <property type="match status" value="1"/>
</dbReference>
<feature type="active site" description="For beta-ketoacyl synthase activity" evidence="12">
    <location>
        <position position="172"/>
    </location>
</feature>
<dbReference type="SMART" id="SM00825">
    <property type="entry name" value="PKS_KS"/>
    <property type="match status" value="1"/>
</dbReference>
<evidence type="ECO:0000256" key="4">
    <source>
        <dbReference type="ARBA" id="ARBA00014657"/>
    </source>
</evidence>
<dbReference type="EC" id="2.3.1.179" evidence="3 11"/>
<dbReference type="NCBIfam" id="NF004970">
    <property type="entry name" value="PRK06333.1"/>
    <property type="match status" value="1"/>
</dbReference>
<keyword evidence="5 11" id="KW-0444">Lipid biosynthesis</keyword>
<dbReference type="NCBIfam" id="NF005589">
    <property type="entry name" value="PRK07314.1"/>
    <property type="match status" value="1"/>
</dbReference>
<protein>
    <recommendedName>
        <fullName evidence="4 11">3-oxoacyl-[acyl-carrier-protein] synthase 2</fullName>
        <ecNumber evidence="3 11">2.3.1.179</ecNumber>
    </recommendedName>
</protein>
<dbReference type="InterPro" id="IPR016039">
    <property type="entry name" value="Thiolase-like"/>
</dbReference>
<dbReference type="GO" id="GO:0004315">
    <property type="term" value="F:3-oxoacyl-[acyl-carrier-protein] synthase activity"/>
    <property type="evidence" value="ECO:0007669"/>
    <property type="project" value="UniProtKB-UniRule"/>
</dbReference>
<dbReference type="InterPro" id="IPR014030">
    <property type="entry name" value="Ketoacyl_synth_N"/>
</dbReference>
<dbReference type="PROSITE" id="PS52004">
    <property type="entry name" value="KS3_2"/>
    <property type="match status" value="1"/>
</dbReference>
<evidence type="ECO:0000256" key="7">
    <source>
        <dbReference type="ARBA" id="ARBA00022832"/>
    </source>
</evidence>
<dbReference type="Gene3D" id="3.40.47.10">
    <property type="match status" value="2"/>
</dbReference>
<dbReference type="InterPro" id="IPR020841">
    <property type="entry name" value="PKS_Beta-ketoAc_synthase_dom"/>
</dbReference>
<keyword evidence="6 11" id="KW-0808">Transferase</keyword>
<accession>A0A037ZH76</accession>
<dbReference type="RefSeq" id="WP_035259296.1">
    <property type="nucleotide sequence ID" value="NZ_JFKE01000004.1"/>
</dbReference>
<keyword evidence="16" id="KW-1185">Reference proteome</keyword>
<evidence type="ECO:0000256" key="9">
    <source>
        <dbReference type="ARBA" id="ARBA00023160"/>
    </source>
</evidence>
<comment type="caution">
    <text evidence="15">The sequence shown here is derived from an EMBL/GenBank/DDBJ whole genome shotgun (WGS) entry which is preliminary data.</text>
</comment>
<dbReference type="OrthoDB" id="9808669at2"/>
<dbReference type="CDD" id="cd00834">
    <property type="entry name" value="KAS_I_II"/>
    <property type="match status" value="1"/>
</dbReference>
<evidence type="ECO:0000256" key="3">
    <source>
        <dbReference type="ARBA" id="ARBA00012356"/>
    </source>
</evidence>
<keyword evidence="9 11" id="KW-0275">Fatty acid biosynthesis</keyword>
<dbReference type="PROSITE" id="PS00606">
    <property type="entry name" value="KS3_1"/>
    <property type="match status" value="1"/>
</dbReference>
<comment type="similarity">
    <text evidence="2 11 13">Belongs to the thiolase-like superfamily. Beta-ketoacyl-ACP synthases family.</text>
</comment>
<dbReference type="PIRSF" id="PIRSF000447">
    <property type="entry name" value="KAS_II"/>
    <property type="match status" value="1"/>
</dbReference>
<sequence length="421" mass="42567">MAQQDRIVVTGMGAVTPLASGVQATWDRLIAEQSGVGPNTRFDTTDFACKIAGLVPGAEAPDGFDPDRVLSAKEQRKSDLFIHYAIAAVDEALTQAGWHPETAEEKARTATIMATGVGGFPAITNAVHTVDARGPRRLSPFTVPGFLPNLATGQISIRYGFTGPSGAPTTACAASAQSIGDAVRMIRAGEADIAVCGGAEACVDPVAIGGFSAAKALSTRNDDPPAASRPFDQGNDGFVLSEGAAALVIEAESHAAARGAQVLAVIAGYGTSTDAYHVTAGHPDGAQAQVSMRRALAMAGLAPGEVGYVNAHSTSTPVGDAAELAALGAVFGGAAGQVALSATKSATGHMLGAAGAVEAIFSILALRDGVLPPSLNIETPMEGAARFDLIANTAVRRQVDHVLSNAFGFGGVNASLILSRA</sequence>
<evidence type="ECO:0000259" key="14">
    <source>
        <dbReference type="PROSITE" id="PS52004"/>
    </source>
</evidence>
<feature type="domain" description="Ketosynthase family 3 (KS3)" evidence="14">
    <location>
        <begin position="4"/>
        <end position="420"/>
    </location>
</feature>
<dbReference type="FunFam" id="3.40.47.10:FF:000018">
    <property type="entry name" value="3-oxoacyl-[acyl-carrier-protein] synthase 2"/>
    <property type="match status" value="1"/>
</dbReference>
<dbReference type="GO" id="GO:0005829">
    <property type="term" value="C:cytosol"/>
    <property type="evidence" value="ECO:0007669"/>
    <property type="project" value="TreeGrafter"/>
</dbReference>
<keyword evidence="10 11" id="KW-0012">Acyltransferase</keyword>
<dbReference type="PANTHER" id="PTHR11712:SF321">
    <property type="entry name" value="3-OXOACYL-[ACYL-CARRIER-PROTEIN] SYNTHASE 2"/>
    <property type="match status" value="1"/>
</dbReference>
<comment type="pathway">
    <text evidence="1 11">Lipid metabolism; fatty acid biosynthesis.</text>
</comment>
<reference evidence="15 16" key="1">
    <citation type="submission" date="2014-03" db="EMBL/GenBank/DDBJ databases">
        <title>Draft Genome Sequence of Actibacterium mucosum KCTC 23349, a Marine Alphaproteobacterium with Complex Ionic Requirements Isolated from Mediterranean Seawater at Malvarrosa Beach, Valencia, Spain.</title>
        <authorList>
            <person name="Arahal D.R."/>
            <person name="Shao Z."/>
            <person name="Lai Q."/>
            <person name="Pujalte M.J."/>
        </authorList>
    </citation>
    <scope>NUCLEOTIDE SEQUENCE [LARGE SCALE GENOMIC DNA]</scope>
    <source>
        <strain evidence="15 16">KCTC 23349</strain>
    </source>
</reference>
<gene>
    <name evidence="15" type="ORF">ACMU_12355</name>
</gene>
<evidence type="ECO:0000256" key="5">
    <source>
        <dbReference type="ARBA" id="ARBA00022516"/>
    </source>
</evidence>
<evidence type="ECO:0000256" key="11">
    <source>
        <dbReference type="PIRNR" id="PIRNR000447"/>
    </source>
</evidence>
<evidence type="ECO:0000256" key="12">
    <source>
        <dbReference type="PIRSR" id="PIRSR000447-1"/>
    </source>
</evidence>
<comment type="catalytic activity">
    <reaction evidence="11">
        <text>(9Z)-hexadecenoyl-[ACP] + malonyl-[ACP] + H(+) = 3-oxo-(11Z)-octadecenoyl-[ACP] + holo-[ACP] + CO2</text>
        <dbReference type="Rhea" id="RHEA:55040"/>
        <dbReference type="Rhea" id="RHEA-COMP:9623"/>
        <dbReference type="Rhea" id="RHEA-COMP:9685"/>
        <dbReference type="Rhea" id="RHEA-COMP:10800"/>
        <dbReference type="Rhea" id="RHEA-COMP:14074"/>
        <dbReference type="ChEBI" id="CHEBI:15378"/>
        <dbReference type="ChEBI" id="CHEBI:16526"/>
        <dbReference type="ChEBI" id="CHEBI:64479"/>
        <dbReference type="ChEBI" id="CHEBI:78449"/>
        <dbReference type="ChEBI" id="CHEBI:83989"/>
        <dbReference type="ChEBI" id="CHEBI:138538"/>
        <dbReference type="EC" id="2.3.1.179"/>
    </reaction>
</comment>
<dbReference type="InterPro" id="IPR014031">
    <property type="entry name" value="Ketoacyl_synth_C"/>
</dbReference>
<proteinExistence type="inferred from homology"/>
<dbReference type="NCBIfam" id="TIGR03150">
    <property type="entry name" value="fabF"/>
    <property type="match status" value="1"/>
</dbReference>
<evidence type="ECO:0000256" key="10">
    <source>
        <dbReference type="ARBA" id="ARBA00023315"/>
    </source>
</evidence>
<keyword evidence="7" id="KW-0276">Fatty acid metabolism</keyword>
<dbReference type="Pfam" id="PF00109">
    <property type="entry name" value="ketoacyl-synt"/>
    <property type="match status" value="1"/>
</dbReference>
<dbReference type="InterPro" id="IPR018201">
    <property type="entry name" value="Ketoacyl_synth_AS"/>
</dbReference>
<name>A0A037ZH76_9RHOB</name>